<name>A0A6G1JFZ6_9PLEO</name>
<dbReference type="AlphaFoldDB" id="A0A6G1JFZ6"/>
<evidence type="ECO:0000313" key="3">
    <source>
        <dbReference type="Proteomes" id="UP000799291"/>
    </source>
</evidence>
<proteinExistence type="predicted"/>
<organism evidence="2 3">
    <name type="scientific">Lentithecium fluviatile CBS 122367</name>
    <dbReference type="NCBI Taxonomy" id="1168545"/>
    <lineage>
        <taxon>Eukaryota</taxon>
        <taxon>Fungi</taxon>
        <taxon>Dikarya</taxon>
        <taxon>Ascomycota</taxon>
        <taxon>Pezizomycotina</taxon>
        <taxon>Dothideomycetes</taxon>
        <taxon>Pleosporomycetidae</taxon>
        <taxon>Pleosporales</taxon>
        <taxon>Massarineae</taxon>
        <taxon>Lentitheciaceae</taxon>
        <taxon>Lentithecium</taxon>
    </lineage>
</organism>
<evidence type="ECO:0000313" key="2">
    <source>
        <dbReference type="EMBL" id="KAF2689494.1"/>
    </source>
</evidence>
<keyword evidence="3" id="KW-1185">Reference proteome</keyword>
<evidence type="ECO:0000256" key="1">
    <source>
        <dbReference type="SAM" id="MobiDB-lite"/>
    </source>
</evidence>
<feature type="compositionally biased region" description="Low complexity" evidence="1">
    <location>
        <begin position="198"/>
        <end position="213"/>
    </location>
</feature>
<protein>
    <submittedName>
        <fullName evidence="2">Uncharacterized protein</fullName>
    </submittedName>
</protein>
<gene>
    <name evidence="2" type="ORF">K458DRAFT_427640</name>
</gene>
<accession>A0A6G1JFZ6</accession>
<dbReference type="Proteomes" id="UP000799291">
    <property type="component" value="Unassembled WGS sequence"/>
</dbReference>
<sequence length="213" mass="22766">MAIRSTGDSNIIQGTSKARCCKDEGACPGREQVPGPALEWPAGGRRCCGKHVPGIYGFCLQLSHGCFLKVYIEADPKVEGRGGGSALERIATLFVDLVLCEGNVVRIRLIKAADVPAINKVTTPHPAPGFFSAKVILIAFAALFRTMPPRPAANLNDTHFASVRTRESTMKIPRLFYFYAVTMANVASEDSEHNWRLGPSASSSGTSGSAAND</sequence>
<feature type="region of interest" description="Disordered" evidence="1">
    <location>
        <begin position="193"/>
        <end position="213"/>
    </location>
</feature>
<dbReference type="EMBL" id="MU005572">
    <property type="protein sequence ID" value="KAF2689494.1"/>
    <property type="molecule type" value="Genomic_DNA"/>
</dbReference>
<reference evidence="2" key="1">
    <citation type="journal article" date="2020" name="Stud. Mycol.">
        <title>101 Dothideomycetes genomes: a test case for predicting lifestyles and emergence of pathogens.</title>
        <authorList>
            <person name="Haridas S."/>
            <person name="Albert R."/>
            <person name="Binder M."/>
            <person name="Bloem J."/>
            <person name="Labutti K."/>
            <person name="Salamov A."/>
            <person name="Andreopoulos B."/>
            <person name="Baker S."/>
            <person name="Barry K."/>
            <person name="Bills G."/>
            <person name="Bluhm B."/>
            <person name="Cannon C."/>
            <person name="Castanera R."/>
            <person name="Culley D."/>
            <person name="Daum C."/>
            <person name="Ezra D."/>
            <person name="Gonzalez J."/>
            <person name="Henrissat B."/>
            <person name="Kuo A."/>
            <person name="Liang C."/>
            <person name="Lipzen A."/>
            <person name="Lutzoni F."/>
            <person name="Magnuson J."/>
            <person name="Mondo S."/>
            <person name="Nolan M."/>
            <person name="Ohm R."/>
            <person name="Pangilinan J."/>
            <person name="Park H.-J."/>
            <person name="Ramirez L."/>
            <person name="Alfaro M."/>
            <person name="Sun H."/>
            <person name="Tritt A."/>
            <person name="Yoshinaga Y."/>
            <person name="Zwiers L.-H."/>
            <person name="Turgeon B."/>
            <person name="Goodwin S."/>
            <person name="Spatafora J."/>
            <person name="Crous P."/>
            <person name="Grigoriev I."/>
        </authorList>
    </citation>
    <scope>NUCLEOTIDE SEQUENCE</scope>
    <source>
        <strain evidence="2">CBS 122367</strain>
    </source>
</reference>